<proteinExistence type="predicted"/>
<dbReference type="RefSeq" id="WP_087158135.1">
    <property type="nucleotide sequence ID" value="NZ_NFKM01000002.1"/>
</dbReference>
<evidence type="ECO:0000313" key="1">
    <source>
        <dbReference type="EMBL" id="OUP61693.1"/>
    </source>
</evidence>
<protein>
    <submittedName>
        <fullName evidence="1">Uncharacterized protein</fullName>
    </submittedName>
</protein>
<reference evidence="2" key="1">
    <citation type="submission" date="2017-04" db="EMBL/GenBank/DDBJ databases">
        <title>Function of individual gut microbiota members based on whole genome sequencing of pure cultures obtained from chicken caecum.</title>
        <authorList>
            <person name="Medvecky M."/>
            <person name="Cejkova D."/>
            <person name="Polansky O."/>
            <person name="Karasova D."/>
            <person name="Kubasova T."/>
            <person name="Cizek A."/>
            <person name="Rychlik I."/>
        </authorList>
    </citation>
    <scope>NUCLEOTIDE SEQUENCE [LARGE SCALE GENOMIC DNA]</scope>
    <source>
        <strain evidence="2">An178</strain>
    </source>
</reference>
<dbReference type="Proteomes" id="UP000195447">
    <property type="component" value="Unassembled WGS sequence"/>
</dbReference>
<name>A0A1Y4LYM6_9FIRM</name>
<evidence type="ECO:0000313" key="2">
    <source>
        <dbReference type="Proteomes" id="UP000195447"/>
    </source>
</evidence>
<dbReference type="AlphaFoldDB" id="A0A1Y4LYM6"/>
<accession>A0A1Y4LYM6</accession>
<organism evidence="1 2">
    <name type="scientific">Faecalitalea cylindroides</name>
    <dbReference type="NCBI Taxonomy" id="39483"/>
    <lineage>
        <taxon>Bacteria</taxon>
        <taxon>Bacillati</taxon>
        <taxon>Bacillota</taxon>
        <taxon>Erysipelotrichia</taxon>
        <taxon>Erysipelotrichales</taxon>
        <taxon>Erysipelotrichaceae</taxon>
        <taxon>Faecalitalea</taxon>
    </lineage>
</organism>
<dbReference type="EMBL" id="NFKM01000002">
    <property type="protein sequence ID" value="OUP61693.1"/>
    <property type="molecule type" value="Genomic_DNA"/>
</dbReference>
<gene>
    <name evidence="1" type="ORF">B5F14_01685</name>
</gene>
<keyword evidence="2" id="KW-1185">Reference proteome</keyword>
<sequence>MNNYLNLLIDDTKNIMNSVSIIMVEDYYKTGHYITDCMSWASDDLVDIYTKDLLDWACDNYDMIDESINELGQPDNFLDIIRQGQYYSNDKQMYEDLNEIVKLSALYMIDDNEQKDNLNEVDIDKIIDELDLETETFEELSDYITDSINELVGGLEDE</sequence>
<comment type="caution">
    <text evidence="1">The sequence shown here is derived from an EMBL/GenBank/DDBJ whole genome shotgun (WGS) entry which is preliminary data.</text>
</comment>